<name>F0V985_NEOCL</name>
<dbReference type="EMBL" id="FR823383">
    <property type="protein sequence ID" value="CBZ50310.1"/>
    <property type="molecule type" value="Genomic_DNA"/>
</dbReference>
<dbReference type="Proteomes" id="UP000007494">
    <property type="component" value="Chromosome III"/>
</dbReference>
<evidence type="ECO:0000313" key="4">
    <source>
        <dbReference type="EMBL" id="CEL64916.1"/>
    </source>
</evidence>
<keyword evidence="2" id="KW-0812">Transmembrane</keyword>
<evidence type="ECO:0000313" key="3">
    <source>
        <dbReference type="EMBL" id="CBZ50310.1"/>
    </source>
</evidence>
<accession>F0V985</accession>
<protein>
    <recommendedName>
        <fullName evidence="6">Transmembrane protein</fullName>
    </recommendedName>
</protein>
<feature type="transmembrane region" description="Helical" evidence="2">
    <location>
        <begin position="411"/>
        <end position="429"/>
    </location>
</feature>
<proteinExistence type="predicted"/>
<reference evidence="3" key="2">
    <citation type="submission" date="2011-03" db="EMBL/GenBank/DDBJ databases">
        <title>Comparative genomics and transcriptomics of Neospora caninum and Toxoplasma gondii.</title>
        <authorList>
            <person name="Reid A.J."/>
            <person name="Sohal A."/>
            <person name="Harris D."/>
            <person name="Quail M."/>
            <person name="Sanders M."/>
            <person name="Berriman M."/>
            <person name="Wastling J.M."/>
            <person name="Pain A."/>
        </authorList>
    </citation>
    <scope>NUCLEOTIDE SEQUENCE</scope>
    <source>
        <strain evidence="3">Liverpool</strain>
    </source>
</reference>
<feature type="compositionally biased region" description="Basic and acidic residues" evidence="1">
    <location>
        <begin position="465"/>
        <end position="499"/>
    </location>
</feature>
<dbReference type="RefSeq" id="XP_003880344.1">
    <property type="nucleotide sequence ID" value="XM_003880295.1"/>
</dbReference>
<dbReference type="EMBL" id="LN714477">
    <property type="protein sequence ID" value="CEL64916.1"/>
    <property type="molecule type" value="Genomic_DNA"/>
</dbReference>
<reference evidence="3" key="1">
    <citation type="submission" date="2011-02" db="EMBL/GenBank/DDBJ databases">
        <authorList>
            <person name="Aslett M."/>
        </authorList>
    </citation>
    <scope>NUCLEOTIDE SEQUENCE</scope>
    <source>
        <strain evidence="3">Liverpool</strain>
    </source>
</reference>
<feature type="compositionally biased region" description="Basic and acidic residues" evidence="1">
    <location>
        <begin position="154"/>
        <end position="180"/>
    </location>
</feature>
<feature type="region of interest" description="Disordered" evidence="1">
    <location>
        <begin position="359"/>
        <end position="387"/>
    </location>
</feature>
<feature type="region of interest" description="Disordered" evidence="1">
    <location>
        <begin position="453"/>
        <end position="513"/>
    </location>
</feature>
<dbReference type="VEuPathDB" id="ToxoDB:NCLIV_007840"/>
<keyword evidence="5" id="KW-1185">Reference proteome</keyword>
<dbReference type="GeneID" id="13441336"/>
<feature type="region of interest" description="Disordered" evidence="1">
    <location>
        <begin position="58"/>
        <end position="233"/>
    </location>
</feature>
<dbReference type="AlphaFoldDB" id="F0V985"/>
<evidence type="ECO:0000256" key="1">
    <source>
        <dbReference type="SAM" id="MobiDB-lite"/>
    </source>
</evidence>
<evidence type="ECO:0008006" key="6">
    <source>
        <dbReference type="Google" id="ProtNLM"/>
    </source>
</evidence>
<dbReference type="OrthoDB" id="331879at2759"/>
<feature type="compositionally biased region" description="Low complexity" evidence="1">
    <location>
        <begin position="59"/>
        <end position="85"/>
    </location>
</feature>
<sequence>METVEAEQASRAVRDAWLKARGLSLVQHGLDEEEREFWWGLRHFLHLQLQRVLDEASHEAAAPSSPSSTSSRFPSSSPIVVSASSRAQRGGKRRRSTDSPKRETDCSEASKRAKPEFAPVSRATRQPDESVAGWDSGDAGDSRARANPLDSEEEGRKNESDGGRGARDEAAVEAPEKGNEARLVQRNGDQDGAEQAAERRDRDGDEPRGKEWETGSERDHGQDAGQEEASWTNEAGPKRFFEAAASPASSAYLVEGSDVTGERRISCFTQRAGSALELNFCLSFSAGSPPVYGHPATGVLLLLRSALRTRCSSDGSLSSRQQRNCGIVGNARENCQVAADSREPRSLLDTLKRMFSPVAHEDPARRRTREGQDPRNGERDRNDETDESVSLSMLVLDHHVRLLSAQWIADWIVLYWLSLFQAVFSYLAVRGVYAQRLARRALARPLCAFFSATADSPPSVPASKGEGDSVKRDGPDGDLEREKDRMRQTTPREKEEKTSQSRPPTRSSTVDPS</sequence>
<evidence type="ECO:0000256" key="2">
    <source>
        <dbReference type="SAM" id="Phobius"/>
    </source>
</evidence>
<feature type="compositionally biased region" description="Low complexity" evidence="1">
    <location>
        <begin position="500"/>
        <end position="513"/>
    </location>
</feature>
<keyword evidence="2" id="KW-0472">Membrane</keyword>
<feature type="compositionally biased region" description="Basic and acidic residues" evidence="1">
    <location>
        <begin position="196"/>
        <end position="222"/>
    </location>
</feature>
<keyword evidence="2" id="KW-1133">Transmembrane helix</keyword>
<reference evidence="4" key="4">
    <citation type="journal article" date="2015" name="PLoS ONE">
        <title>Comprehensive Evaluation of Toxoplasma gondii VEG and Neospora caninum LIV Genomes with Tachyzoite Stage Transcriptome and Proteome Defines Novel Transcript Features.</title>
        <authorList>
            <person name="Ramaprasad A."/>
            <person name="Mourier T."/>
            <person name="Naeem R."/>
            <person name="Malas T.B."/>
            <person name="Moussa E."/>
            <person name="Panigrahi A."/>
            <person name="Vermont S.J."/>
            <person name="Otto T.D."/>
            <person name="Wastling J."/>
            <person name="Pain A."/>
        </authorList>
    </citation>
    <scope>NUCLEOTIDE SEQUENCE</scope>
    <source>
        <strain evidence="4">Liverpool</strain>
    </source>
</reference>
<organism evidence="3 5">
    <name type="scientific">Neospora caninum (strain Liverpool)</name>
    <dbReference type="NCBI Taxonomy" id="572307"/>
    <lineage>
        <taxon>Eukaryota</taxon>
        <taxon>Sar</taxon>
        <taxon>Alveolata</taxon>
        <taxon>Apicomplexa</taxon>
        <taxon>Conoidasida</taxon>
        <taxon>Coccidia</taxon>
        <taxon>Eucoccidiorida</taxon>
        <taxon>Eimeriorina</taxon>
        <taxon>Sarcocystidae</taxon>
        <taxon>Neospora</taxon>
    </lineage>
</organism>
<dbReference type="OMA" id="EREFWWG"/>
<feature type="compositionally biased region" description="Basic and acidic residues" evidence="1">
    <location>
        <begin position="96"/>
        <end position="115"/>
    </location>
</feature>
<dbReference type="eggNOG" id="ENOG502QYRF">
    <property type="taxonomic scope" value="Eukaryota"/>
</dbReference>
<evidence type="ECO:0000313" key="5">
    <source>
        <dbReference type="Proteomes" id="UP000007494"/>
    </source>
</evidence>
<feature type="compositionally biased region" description="Basic and acidic residues" evidence="1">
    <location>
        <begin position="359"/>
        <end position="382"/>
    </location>
</feature>
<reference evidence="5" key="3">
    <citation type="journal article" date="2012" name="PLoS Pathog.">
        <title>Comparative genomics of the apicomplexan parasites Toxoplasma gondii and Neospora caninum: Coccidia differing in host range and transmission strategy.</title>
        <authorList>
            <person name="Reid A.J."/>
            <person name="Vermont S.J."/>
            <person name="Cotton J.A."/>
            <person name="Harris D."/>
            <person name="Hill-Cawthorne G.A."/>
            <person name="Konen-Waisman S."/>
            <person name="Latham S.M."/>
            <person name="Mourier T."/>
            <person name="Norton R."/>
            <person name="Quail M.A."/>
            <person name="Sanders M."/>
            <person name="Shanmugam D."/>
            <person name="Sohal A."/>
            <person name="Wasmuth J.D."/>
            <person name="Brunk B."/>
            <person name="Grigg M.E."/>
            <person name="Howard J.C."/>
            <person name="Parkinson J."/>
            <person name="Roos D.S."/>
            <person name="Trees A.J."/>
            <person name="Berriman M."/>
            <person name="Pain A."/>
            <person name="Wastling J.M."/>
        </authorList>
    </citation>
    <scope>NUCLEOTIDE SEQUENCE [LARGE SCALE GENOMIC DNA]</scope>
    <source>
        <strain evidence="5">Liverpool</strain>
    </source>
</reference>
<dbReference type="InParanoid" id="F0V985"/>
<gene>
    <name evidence="4" type="ORF">BN1204_007840</name>
    <name evidence="3" type="ORF">NCLIV_007840</name>
</gene>